<protein>
    <submittedName>
        <fullName evidence="2">Uncharacterized protein</fullName>
    </submittedName>
</protein>
<feature type="transmembrane region" description="Helical" evidence="1">
    <location>
        <begin position="98"/>
        <end position="117"/>
    </location>
</feature>
<dbReference type="OrthoDB" id="8763141at2"/>
<feature type="transmembrane region" description="Helical" evidence="1">
    <location>
        <begin position="180"/>
        <end position="205"/>
    </location>
</feature>
<evidence type="ECO:0000313" key="3">
    <source>
        <dbReference type="EMBL" id="QCP12377.1"/>
    </source>
</evidence>
<dbReference type="RefSeq" id="WP_137315212.1">
    <property type="nucleotide sequence ID" value="NZ_CP040017.1"/>
</dbReference>
<keyword evidence="4" id="KW-1185">Reference proteome</keyword>
<evidence type="ECO:0000256" key="1">
    <source>
        <dbReference type="SAM" id="Phobius"/>
    </source>
</evidence>
<sequence>MSYVTPRLLLLSLVIMCIGSAGGWAITDNIASRDNSYDFAYGSILAICLILLFQASLYILGRERLYFKLLFGASFSMSMIWFMMCLILPLAWADNVNVYMRALMFALIVPLSLGNIAEAFRRFSVKWAKNGNVIFEKAFNRDQGSVEWERVTKALKLEGVILMVPCMLIGLALRNVYPEVSLFACGIPSILIIAFFVQLIGYGVAQAKIVLELEEKIGIKLK</sequence>
<organism evidence="2 5">
    <name type="scientific">Pseudoduganella umbonata</name>
    <dbReference type="NCBI Taxonomy" id="864828"/>
    <lineage>
        <taxon>Bacteria</taxon>
        <taxon>Pseudomonadati</taxon>
        <taxon>Pseudomonadota</taxon>
        <taxon>Betaproteobacteria</taxon>
        <taxon>Burkholderiales</taxon>
        <taxon>Oxalobacteraceae</taxon>
        <taxon>Telluria group</taxon>
        <taxon>Pseudoduganella</taxon>
    </lineage>
</organism>
<evidence type="ECO:0000313" key="4">
    <source>
        <dbReference type="Proteomes" id="UP000298763"/>
    </source>
</evidence>
<dbReference type="Proteomes" id="UP000584325">
    <property type="component" value="Unassembled WGS sequence"/>
</dbReference>
<evidence type="ECO:0000313" key="2">
    <source>
        <dbReference type="EMBL" id="MBB3222141.1"/>
    </source>
</evidence>
<name>A0A4P8HRC4_9BURK</name>
<proteinExistence type="predicted"/>
<feature type="transmembrane region" description="Helical" evidence="1">
    <location>
        <begin position="155"/>
        <end position="174"/>
    </location>
</feature>
<reference evidence="3 4" key="1">
    <citation type="submission" date="2019-05" db="EMBL/GenBank/DDBJ databases">
        <title>Draft Genome Sequences of Six Type Strains of the Genus Massilia.</title>
        <authorList>
            <person name="Miess H."/>
            <person name="Frediansyhah A."/>
            <person name="Gross H."/>
        </authorList>
    </citation>
    <scope>NUCLEOTIDE SEQUENCE [LARGE SCALE GENOMIC DNA]</scope>
    <source>
        <strain evidence="3 4">DSMZ 26121</strain>
    </source>
</reference>
<keyword evidence="1" id="KW-1133">Transmembrane helix</keyword>
<dbReference type="EMBL" id="CP040017">
    <property type="protein sequence ID" value="QCP12377.1"/>
    <property type="molecule type" value="Genomic_DNA"/>
</dbReference>
<keyword evidence="1" id="KW-0472">Membrane</keyword>
<keyword evidence="1" id="KW-0812">Transmembrane</keyword>
<feature type="transmembrane region" description="Helical" evidence="1">
    <location>
        <begin position="39"/>
        <end position="60"/>
    </location>
</feature>
<accession>A0A4P8HRC4</accession>
<dbReference type="EMBL" id="JACHXS010000005">
    <property type="protein sequence ID" value="MBB3222141.1"/>
    <property type="molecule type" value="Genomic_DNA"/>
</dbReference>
<feature type="transmembrane region" description="Helical" evidence="1">
    <location>
        <begin position="69"/>
        <end position="92"/>
    </location>
</feature>
<dbReference type="AlphaFoldDB" id="A0A4P8HRC4"/>
<dbReference type="Proteomes" id="UP000298763">
    <property type="component" value="Chromosome"/>
</dbReference>
<gene>
    <name evidence="3" type="ORF">FCL38_19600</name>
    <name evidence="2" type="ORF">FHS02_002960</name>
</gene>
<reference evidence="2 5" key="2">
    <citation type="submission" date="2020-08" db="EMBL/GenBank/DDBJ databases">
        <title>Genomic Encyclopedia of Type Strains, Phase III (KMG-III): the genomes of soil and plant-associated and newly described type strains.</title>
        <authorList>
            <person name="Whitman W."/>
        </authorList>
    </citation>
    <scope>NUCLEOTIDE SEQUENCE [LARGE SCALE GENOMIC DNA]</scope>
    <source>
        <strain evidence="2 5">CECT 7753</strain>
    </source>
</reference>
<evidence type="ECO:0000313" key="5">
    <source>
        <dbReference type="Proteomes" id="UP000584325"/>
    </source>
</evidence>